<dbReference type="Proteomes" id="UP000799778">
    <property type="component" value="Unassembled WGS sequence"/>
</dbReference>
<feature type="compositionally biased region" description="Basic and acidic residues" evidence="7">
    <location>
        <begin position="400"/>
        <end position="412"/>
    </location>
</feature>
<feature type="compositionally biased region" description="Polar residues" evidence="7">
    <location>
        <begin position="254"/>
        <end position="274"/>
    </location>
</feature>
<dbReference type="InterPro" id="IPR014001">
    <property type="entry name" value="Helicase_ATP-bd"/>
</dbReference>
<keyword evidence="4 9" id="KW-0347">Helicase</keyword>
<feature type="compositionally biased region" description="Polar residues" evidence="7">
    <location>
        <begin position="385"/>
        <end position="394"/>
    </location>
</feature>
<dbReference type="PROSITE" id="PS51192">
    <property type="entry name" value="HELICASE_ATP_BIND_1"/>
    <property type="match status" value="1"/>
</dbReference>
<feature type="compositionally biased region" description="Basic residues" evidence="7">
    <location>
        <begin position="319"/>
        <end position="328"/>
    </location>
</feature>
<dbReference type="GO" id="GO:0016787">
    <property type="term" value="F:hydrolase activity"/>
    <property type="evidence" value="ECO:0007669"/>
    <property type="project" value="UniProtKB-KW"/>
</dbReference>
<dbReference type="Gene3D" id="1.20.120.1080">
    <property type="match status" value="1"/>
</dbReference>
<reference evidence="9" key="1">
    <citation type="journal article" date="2020" name="Stud. Mycol.">
        <title>101 Dothideomycetes genomes: a test case for predicting lifestyles and emergence of pathogens.</title>
        <authorList>
            <person name="Haridas S."/>
            <person name="Albert R."/>
            <person name="Binder M."/>
            <person name="Bloem J."/>
            <person name="Labutti K."/>
            <person name="Salamov A."/>
            <person name="Andreopoulos B."/>
            <person name="Baker S."/>
            <person name="Barry K."/>
            <person name="Bills G."/>
            <person name="Bluhm B."/>
            <person name="Cannon C."/>
            <person name="Castanera R."/>
            <person name="Culley D."/>
            <person name="Daum C."/>
            <person name="Ezra D."/>
            <person name="Gonzalez J."/>
            <person name="Henrissat B."/>
            <person name="Kuo A."/>
            <person name="Liang C."/>
            <person name="Lipzen A."/>
            <person name="Lutzoni F."/>
            <person name="Magnuson J."/>
            <person name="Mondo S."/>
            <person name="Nolan M."/>
            <person name="Ohm R."/>
            <person name="Pangilinan J."/>
            <person name="Park H.-J."/>
            <person name="Ramirez L."/>
            <person name="Alfaro M."/>
            <person name="Sun H."/>
            <person name="Tritt A."/>
            <person name="Yoshinaga Y."/>
            <person name="Zwiers L.-H."/>
            <person name="Turgeon B."/>
            <person name="Goodwin S."/>
            <person name="Spatafora J."/>
            <person name="Crous P."/>
            <person name="Grigoriev I."/>
        </authorList>
    </citation>
    <scope>NUCLEOTIDE SEQUENCE</scope>
    <source>
        <strain evidence="9">CBS 175.79</strain>
    </source>
</reference>
<dbReference type="Pfam" id="PF21010">
    <property type="entry name" value="HA2_C"/>
    <property type="match status" value="1"/>
</dbReference>
<keyword evidence="2" id="KW-0547">Nucleotide-binding</keyword>
<dbReference type="OrthoDB" id="5600252at2759"/>
<evidence type="ECO:0000256" key="2">
    <source>
        <dbReference type="ARBA" id="ARBA00022741"/>
    </source>
</evidence>
<dbReference type="EC" id="3.6.4.13" evidence="1"/>
<dbReference type="GO" id="GO:0003724">
    <property type="term" value="F:RNA helicase activity"/>
    <property type="evidence" value="ECO:0007669"/>
    <property type="project" value="UniProtKB-EC"/>
</dbReference>
<dbReference type="InterPro" id="IPR027417">
    <property type="entry name" value="P-loop_NTPase"/>
</dbReference>
<organism evidence="9 10">
    <name type="scientific">Aaosphaeria arxii CBS 175.79</name>
    <dbReference type="NCBI Taxonomy" id="1450172"/>
    <lineage>
        <taxon>Eukaryota</taxon>
        <taxon>Fungi</taxon>
        <taxon>Dikarya</taxon>
        <taxon>Ascomycota</taxon>
        <taxon>Pezizomycotina</taxon>
        <taxon>Dothideomycetes</taxon>
        <taxon>Pleosporomycetidae</taxon>
        <taxon>Pleosporales</taxon>
        <taxon>Pleosporales incertae sedis</taxon>
        <taxon>Aaosphaeria</taxon>
    </lineage>
</organism>
<feature type="region of interest" description="Disordered" evidence="7">
    <location>
        <begin position="313"/>
        <end position="333"/>
    </location>
</feature>
<feature type="compositionally biased region" description="Low complexity" evidence="7">
    <location>
        <begin position="44"/>
        <end position="63"/>
    </location>
</feature>
<dbReference type="SMART" id="SM00490">
    <property type="entry name" value="HELICc"/>
    <property type="match status" value="1"/>
</dbReference>
<feature type="region of interest" description="Disordered" evidence="7">
    <location>
        <begin position="371"/>
        <end position="445"/>
    </location>
</feature>
<feature type="region of interest" description="Disordered" evidence="7">
    <location>
        <begin position="1"/>
        <end position="72"/>
    </location>
</feature>
<dbReference type="GeneID" id="54288676"/>
<dbReference type="SUPFAM" id="SSF52540">
    <property type="entry name" value="P-loop containing nucleoside triphosphate hydrolases"/>
    <property type="match status" value="1"/>
</dbReference>
<evidence type="ECO:0000259" key="8">
    <source>
        <dbReference type="PROSITE" id="PS51192"/>
    </source>
</evidence>
<dbReference type="CDD" id="cd18791">
    <property type="entry name" value="SF2_C_RHA"/>
    <property type="match status" value="1"/>
</dbReference>
<dbReference type="CDD" id="cd17917">
    <property type="entry name" value="DEXHc_RHA-like"/>
    <property type="match status" value="1"/>
</dbReference>
<feature type="compositionally biased region" description="Basic and acidic residues" evidence="7">
    <location>
        <begin position="24"/>
        <end position="42"/>
    </location>
</feature>
<dbReference type="PANTHER" id="PTHR18934:SF145">
    <property type="entry name" value="ATP-DEPENDENT RNA HELICASE DHX57-RELATED"/>
    <property type="match status" value="1"/>
</dbReference>
<dbReference type="GO" id="GO:0005524">
    <property type="term" value="F:ATP binding"/>
    <property type="evidence" value="ECO:0007669"/>
    <property type="project" value="UniProtKB-KW"/>
</dbReference>
<protein>
    <recommendedName>
        <fullName evidence="1">RNA helicase</fullName>
        <ecNumber evidence="1">3.6.4.13</ecNumber>
    </recommendedName>
</protein>
<dbReference type="InterPro" id="IPR001650">
    <property type="entry name" value="Helicase_C-like"/>
</dbReference>
<dbReference type="Pfam" id="PF04408">
    <property type="entry name" value="WHD_HA2"/>
    <property type="match status" value="1"/>
</dbReference>
<feature type="region of interest" description="Disordered" evidence="7">
    <location>
        <begin position="226"/>
        <end position="276"/>
    </location>
</feature>
<evidence type="ECO:0000313" key="9">
    <source>
        <dbReference type="EMBL" id="KAF2012272.1"/>
    </source>
</evidence>
<dbReference type="RefSeq" id="XP_033380611.1">
    <property type="nucleotide sequence ID" value="XM_033531279.1"/>
</dbReference>
<feature type="region of interest" description="Disordered" evidence="7">
    <location>
        <begin position="623"/>
        <end position="642"/>
    </location>
</feature>
<dbReference type="PANTHER" id="PTHR18934">
    <property type="entry name" value="ATP-DEPENDENT RNA HELICASE"/>
    <property type="match status" value="1"/>
</dbReference>
<dbReference type="SMART" id="SM00847">
    <property type="entry name" value="HA2"/>
    <property type="match status" value="1"/>
</dbReference>
<gene>
    <name evidence="9" type="ORF">BU24DRAFT_453700</name>
</gene>
<sequence length="1459" mass="162677">MAKKKKPASNPARGFATTSVASKPKPERIVEPPEPATSKKDITPSAVPQVSSSAQAHGGASAQPKNPQKTPEELEAQLELDELQLLVEKHATKVRREARRQILKVQTDQRVLRSQAQNVTVQDWVPRDVLDTIISLAQAESNDSNRRQGQKSLTKTLSEEDAMSKLWILDLTFRGMGFTEENIDPVLKWLCANAAVVDSTSSTWGFAEGLEWMALDQCEGHSFSYDGPKPSLPIGESPATSRPATPPPADVKSQIGSTKEANSSDRSNVTSTPVESDIGEVAVSDLDSDIEPDQLVPTYLNLKCKLFEIDPDALDTKPKKSKGTKAKTAKASNTAAVRKLLSQLQQLESDALFDQDAADTEWPVKRNQIAQAKATEKKSFPETKATPSSSTEAANDQEADPAKDKEGDRENQDNGNASDDDGELLGDMFSAIPDDDPATKDSIDQDSQNVILRDFGKQSGLSPRKVLEESVRSRDPGAKLWYKLISPTTYSCRHSLVIKWSKGQDTVFDGDIPGFDCNIQKFQSSFSATVVATVSVEQSESLISTVALFSICAPLVKEEKVYIRLPSNWRDYYRELLDHRKERLDAEDRQTVKRLRTIVQEQIEEEESDDVVLTNRFKMRNQAANGSSAATSGQSTPTSNNQSLRDLWHHKAAANSYQHMLQSRMNLPVFNFRESILATIDQNQVTIICGETGCGKSTQIPSFVLEHELLQGKQCKIYCTEPRRISAISLAQRVSDELGEGPKDLGTPRSLVGYAIRLETKTSSQSRLVFATVGVVLRMLESSRGLDDLTHLIIDEVHERNIDTDFLLIILRSLMIRRPELKVILMSATVDADKFSRYLNSAPVMMVPGRTFPVETRYLEDAIELTHYDAVTNDKLNDSDTSENEEGSSREKSGIPSKLPGYSATTRNVLSSYDEYGIDYDLIIRLIENVAFDATLARYSSAFLVFLPGMAEIRQLNDMLLSHPSFDKQWLIYPLHSSISSEDQQAAFLLPPPETGVTIPDITCVIDTGKHKEMRFDERRQLSRLTQSFISRANAKQRRGRAGRVQEGLCFHLFTRYRHDTMMTDQQTPEMLRLSLQDLVMRTKICKLGDIEKTLSEALDPPTSRNIRRAIDALIEVDALTSGEELTPLGRQLAKLPLDAHLGKLVLFSCMFACADVAITIAAILSSKSPFLTPFGAKQRADVARFAFKKGDSDLITAYNAYKTWKAICTTPGRSEAQFCHKNFLSAQNLGNIEDLKAQLLSSLVDAGFIAFTSEERKALSRYRSTSRHRMFVTIPPQHDLHSHNDILVNSVIATALYPKILTREGKGWRNIANNQTVSLSPTSVNRITPINPTTARFLSYYHIMQSSNKFYNAHSTSIAHPLPMILTVGADNMDFKLAAGIITLPGNVLRFSVANWRIAVALKVLRRRLKEILAGCWKNPGRQLSGREKEWMELFFRILSEKWEREEKIRERAAGKGK</sequence>
<dbReference type="EMBL" id="ML978073">
    <property type="protein sequence ID" value="KAF2012272.1"/>
    <property type="molecule type" value="Genomic_DNA"/>
</dbReference>
<evidence type="ECO:0000256" key="4">
    <source>
        <dbReference type="ARBA" id="ARBA00022806"/>
    </source>
</evidence>
<evidence type="ECO:0000256" key="7">
    <source>
        <dbReference type="SAM" id="MobiDB-lite"/>
    </source>
</evidence>
<dbReference type="InterPro" id="IPR007502">
    <property type="entry name" value="Helicase-assoc_dom"/>
</dbReference>
<keyword evidence="5" id="KW-0067">ATP-binding</keyword>
<dbReference type="InterPro" id="IPR048333">
    <property type="entry name" value="HA2_WH"/>
</dbReference>
<evidence type="ECO:0000313" key="10">
    <source>
        <dbReference type="Proteomes" id="UP000799778"/>
    </source>
</evidence>
<evidence type="ECO:0000256" key="5">
    <source>
        <dbReference type="ARBA" id="ARBA00022840"/>
    </source>
</evidence>
<keyword evidence="10" id="KW-1185">Reference proteome</keyword>
<dbReference type="FunFam" id="3.40.50.300:FF:000500">
    <property type="entry name" value="ATP-dependent RNA helicase DHX29"/>
    <property type="match status" value="1"/>
</dbReference>
<comment type="catalytic activity">
    <reaction evidence="6">
        <text>ATP + H2O = ADP + phosphate + H(+)</text>
        <dbReference type="Rhea" id="RHEA:13065"/>
        <dbReference type="ChEBI" id="CHEBI:15377"/>
        <dbReference type="ChEBI" id="CHEBI:15378"/>
        <dbReference type="ChEBI" id="CHEBI:30616"/>
        <dbReference type="ChEBI" id="CHEBI:43474"/>
        <dbReference type="ChEBI" id="CHEBI:456216"/>
        <dbReference type="EC" id="3.6.4.13"/>
    </reaction>
</comment>
<keyword evidence="3" id="KW-0378">Hydrolase</keyword>
<dbReference type="GO" id="GO:0003723">
    <property type="term" value="F:RNA binding"/>
    <property type="evidence" value="ECO:0007669"/>
    <property type="project" value="TreeGrafter"/>
</dbReference>
<evidence type="ECO:0000256" key="1">
    <source>
        <dbReference type="ARBA" id="ARBA00012552"/>
    </source>
</evidence>
<evidence type="ECO:0000256" key="3">
    <source>
        <dbReference type="ARBA" id="ARBA00022801"/>
    </source>
</evidence>
<feature type="domain" description="Helicase ATP-binding" evidence="8">
    <location>
        <begin position="677"/>
        <end position="848"/>
    </location>
</feature>
<feature type="region of interest" description="Disordered" evidence="7">
    <location>
        <begin position="874"/>
        <end position="899"/>
    </location>
</feature>
<accession>A0A6A5XGQ7</accession>
<dbReference type="Pfam" id="PF00270">
    <property type="entry name" value="DEAD"/>
    <property type="match status" value="1"/>
</dbReference>
<evidence type="ECO:0000256" key="6">
    <source>
        <dbReference type="ARBA" id="ARBA00047984"/>
    </source>
</evidence>
<dbReference type="InterPro" id="IPR011545">
    <property type="entry name" value="DEAD/DEAH_box_helicase_dom"/>
</dbReference>
<dbReference type="Gene3D" id="3.40.50.300">
    <property type="entry name" value="P-loop containing nucleotide triphosphate hydrolases"/>
    <property type="match status" value="2"/>
</dbReference>
<proteinExistence type="predicted"/>
<dbReference type="SMART" id="SM00487">
    <property type="entry name" value="DEXDc"/>
    <property type="match status" value="1"/>
</dbReference>
<name>A0A6A5XGQ7_9PLEO</name>
<dbReference type="FunFam" id="1.20.120.1080:FF:000002">
    <property type="entry name" value="Putative ATP-dependent RNA helicase DHX36"/>
    <property type="match status" value="1"/>
</dbReference>